<dbReference type="EMBL" id="MPUH01000128">
    <property type="protein sequence ID" value="OMJ89339.1"/>
    <property type="molecule type" value="Genomic_DNA"/>
</dbReference>
<organism evidence="1 2">
    <name type="scientific">Stentor coeruleus</name>
    <dbReference type="NCBI Taxonomy" id="5963"/>
    <lineage>
        <taxon>Eukaryota</taxon>
        <taxon>Sar</taxon>
        <taxon>Alveolata</taxon>
        <taxon>Ciliophora</taxon>
        <taxon>Postciliodesmatophora</taxon>
        <taxon>Heterotrichea</taxon>
        <taxon>Heterotrichida</taxon>
        <taxon>Stentoridae</taxon>
        <taxon>Stentor</taxon>
    </lineage>
</organism>
<sequence>MLQRLYFRKESKCPESFFYKNHINLKEDNKIQDKAENDPVVIKIYPSIFNLSNCKKTLSRDNSGSNSVQRAKNYGKQLLKQHSRLESLNFLVKHCEDIQEEGKTSRSLIKQNRKANDSINRIKRDIQCCQNISVDAVNKQKSVKNMRIDAQIMRIELGIETEKYNGKNKRIWKFVTPAITKRTEKLMKSVEKHLESRKNLRRMN</sequence>
<proteinExistence type="predicted"/>
<keyword evidence="2" id="KW-1185">Reference proteome</keyword>
<reference evidence="1 2" key="1">
    <citation type="submission" date="2016-11" db="EMBL/GenBank/DDBJ databases">
        <title>The macronuclear genome of Stentor coeruleus: a giant cell with tiny introns.</title>
        <authorList>
            <person name="Slabodnick M."/>
            <person name="Ruby J.G."/>
            <person name="Reiff S.B."/>
            <person name="Swart E.C."/>
            <person name="Gosai S."/>
            <person name="Prabakaran S."/>
            <person name="Witkowska E."/>
            <person name="Larue G.E."/>
            <person name="Fisher S."/>
            <person name="Freeman R.M."/>
            <person name="Gunawardena J."/>
            <person name="Chu W."/>
            <person name="Stover N.A."/>
            <person name="Gregory B.D."/>
            <person name="Nowacki M."/>
            <person name="Derisi J."/>
            <person name="Roy S.W."/>
            <person name="Marshall W.F."/>
            <person name="Sood P."/>
        </authorList>
    </citation>
    <scope>NUCLEOTIDE SEQUENCE [LARGE SCALE GENOMIC DNA]</scope>
    <source>
        <strain evidence="1">WM001</strain>
    </source>
</reference>
<name>A0A1R2CJY0_9CILI</name>
<comment type="caution">
    <text evidence="1">The sequence shown here is derived from an EMBL/GenBank/DDBJ whole genome shotgun (WGS) entry which is preliminary data.</text>
</comment>
<dbReference type="Proteomes" id="UP000187209">
    <property type="component" value="Unassembled WGS sequence"/>
</dbReference>
<gene>
    <name evidence="1" type="ORF">SteCoe_8543</name>
</gene>
<protein>
    <submittedName>
        <fullName evidence="1">Uncharacterized protein</fullName>
    </submittedName>
</protein>
<evidence type="ECO:0000313" key="1">
    <source>
        <dbReference type="EMBL" id="OMJ89339.1"/>
    </source>
</evidence>
<evidence type="ECO:0000313" key="2">
    <source>
        <dbReference type="Proteomes" id="UP000187209"/>
    </source>
</evidence>
<dbReference type="AlphaFoldDB" id="A0A1R2CJY0"/>
<accession>A0A1R2CJY0</accession>